<feature type="compositionally biased region" description="Polar residues" evidence="1">
    <location>
        <begin position="602"/>
        <end position="613"/>
    </location>
</feature>
<feature type="compositionally biased region" description="Polar residues" evidence="1">
    <location>
        <begin position="545"/>
        <end position="555"/>
    </location>
</feature>
<feature type="compositionally biased region" description="Polar residues" evidence="1">
    <location>
        <begin position="572"/>
        <end position="590"/>
    </location>
</feature>
<evidence type="ECO:0000313" key="2">
    <source>
        <dbReference type="EMBL" id="EUC54295.1"/>
    </source>
</evidence>
<feature type="region of interest" description="Disordered" evidence="1">
    <location>
        <begin position="685"/>
        <end position="727"/>
    </location>
</feature>
<protein>
    <submittedName>
        <fullName evidence="2">Uncharacterized protein</fullName>
    </submittedName>
</protein>
<dbReference type="AlphaFoldDB" id="X8IX01"/>
<proteinExistence type="predicted"/>
<accession>X8IX01</accession>
<organism evidence="2 3">
    <name type="scientific">Rhizoctonia solani AG-3 Rhs1AP</name>
    <dbReference type="NCBI Taxonomy" id="1086054"/>
    <lineage>
        <taxon>Eukaryota</taxon>
        <taxon>Fungi</taxon>
        <taxon>Dikarya</taxon>
        <taxon>Basidiomycota</taxon>
        <taxon>Agaricomycotina</taxon>
        <taxon>Agaricomycetes</taxon>
        <taxon>Cantharellales</taxon>
        <taxon>Ceratobasidiaceae</taxon>
        <taxon>Rhizoctonia</taxon>
    </lineage>
</organism>
<evidence type="ECO:0000256" key="1">
    <source>
        <dbReference type="SAM" id="MobiDB-lite"/>
    </source>
</evidence>
<name>X8IX01_9AGAM</name>
<comment type="caution">
    <text evidence="2">The sequence shown here is derived from an EMBL/GenBank/DDBJ whole genome shotgun (WGS) entry which is preliminary data.</text>
</comment>
<feature type="non-terminal residue" evidence="2">
    <location>
        <position position="727"/>
    </location>
</feature>
<dbReference type="Proteomes" id="UP000030108">
    <property type="component" value="Unassembled WGS sequence"/>
</dbReference>
<dbReference type="OrthoDB" id="3258844at2759"/>
<evidence type="ECO:0000313" key="3">
    <source>
        <dbReference type="Proteomes" id="UP000030108"/>
    </source>
</evidence>
<dbReference type="EMBL" id="JATN01000322">
    <property type="protein sequence ID" value="EUC54295.1"/>
    <property type="molecule type" value="Genomic_DNA"/>
</dbReference>
<feature type="compositionally biased region" description="Polar residues" evidence="1">
    <location>
        <begin position="523"/>
        <end position="532"/>
    </location>
</feature>
<feature type="compositionally biased region" description="Acidic residues" evidence="1">
    <location>
        <begin position="692"/>
        <end position="703"/>
    </location>
</feature>
<sequence length="727" mass="81319">MSSRSTKTSRELAVAMVRESHLIGRFKVFLKQTQNHPDQRALDQSWVDQLVERIGSPDQLNRALHPICVILQDDSSDAKLQHLHANRQGQVPDFPEGLVVKVFAGQHRLAMLGQLDMEEGERWWHADVYKSQLETEHPAEFLTMMHESNTPQVMKMASNLDLFRAVYKLKGLLDTQAIDQQTFLQSRRMLLRFDERTNRAICNLTRNNQLMDAVMQALSRPHIATVFSAGSWMRLTTGRLYMVAAGLVREMVAQVDLLTEGMSDVPEQVLDIQPRKCVISRLKVDVAGRKKQHAWDILPGGKAKALERVINRPPSLVTHLNPKKNDPWSLPDLVLLPSCLGSKLVEDELKLVQTVIIHVLKMIATEKQFDDYLRNQPDSMESSNHHPAGLIASYLAQTHGASQDVSGYDSKIMHLIWKNRSELQEQLEAQGVPDVADAVESDYQKLITNSKAWWTIMRLFKVHKIQSQFQLSVPRTFGLNLGDNSGEPNAGVLLSSNIPDSQSLKRTQEISDSQGIYKRVRGSVTTPLSTNGGDVGAMTDRDPSRSTPTAETESPGTAIDGLPTGQYEGELGSQQGHQEACYNQGQNQNQVDEEEEEHIVNGSDSDSQGNLNGPVSMRRGGDRRLKKTLDCVVSASNSMTRAESRAMTNLLEQIMQSSRSGNMEQLLKILVAKGEKCMSKFEKQNQARYDSGNEEFDEEDEVELGNRNVEDPVTGDKSNAGDMDMSE</sequence>
<reference evidence="3" key="1">
    <citation type="journal article" date="2014" name="Genome Announc.">
        <title>Draft genome sequence of the plant-pathogenic soil fungus Rhizoctonia solani anastomosis group 3 strain Rhs1AP.</title>
        <authorList>
            <person name="Cubeta M.A."/>
            <person name="Thomas E."/>
            <person name="Dean R.A."/>
            <person name="Jabaji S."/>
            <person name="Neate S.M."/>
            <person name="Tavantzis S."/>
            <person name="Toda T."/>
            <person name="Vilgalys R."/>
            <person name="Bharathan N."/>
            <person name="Fedorova-Abrams N."/>
            <person name="Pakala S.B."/>
            <person name="Pakala S.M."/>
            <person name="Zafar N."/>
            <person name="Joardar V."/>
            <person name="Losada L."/>
            <person name="Nierman W.C."/>
        </authorList>
    </citation>
    <scope>NUCLEOTIDE SEQUENCE [LARGE SCALE GENOMIC DNA]</scope>
    <source>
        <strain evidence="3">AG-3</strain>
    </source>
</reference>
<gene>
    <name evidence="2" type="ORF">RSOL_036580</name>
</gene>
<feature type="region of interest" description="Disordered" evidence="1">
    <location>
        <begin position="508"/>
        <end position="623"/>
    </location>
</feature>